<keyword evidence="4" id="KW-1185">Reference proteome</keyword>
<dbReference type="Gene3D" id="1.20.5.340">
    <property type="match status" value="1"/>
</dbReference>
<dbReference type="AlphaFoldDB" id="A0A8H6LTC3"/>
<dbReference type="Pfam" id="PF08593">
    <property type="entry name" value="Mug135_C"/>
    <property type="match status" value="1"/>
</dbReference>
<dbReference type="Proteomes" id="UP000521943">
    <property type="component" value="Unassembled WGS sequence"/>
</dbReference>
<organism evidence="3 4">
    <name type="scientific">Ephemerocybe angulata</name>
    <dbReference type="NCBI Taxonomy" id="980116"/>
    <lineage>
        <taxon>Eukaryota</taxon>
        <taxon>Fungi</taxon>
        <taxon>Dikarya</taxon>
        <taxon>Basidiomycota</taxon>
        <taxon>Agaricomycotina</taxon>
        <taxon>Agaricomycetes</taxon>
        <taxon>Agaricomycetidae</taxon>
        <taxon>Agaricales</taxon>
        <taxon>Agaricineae</taxon>
        <taxon>Psathyrellaceae</taxon>
        <taxon>Ephemerocybe</taxon>
    </lineage>
</organism>
<comment type="similarity">
    <text evidence="1">Belongs to the UPF0612 family.</text>
</comment>
<evidence type="ECO:0000259" key="2">
    <source>
        <dbReference type="Pfam" id="PF08593"/>
    </source>
</evidence>
<comment type="caution">
    <text evidence="3">The sequence shown here is derived from an EMBL/GenBank/DDBJ whole genome shotgun (WGS) entry which is preliminary data.</text>
</comment>
<dbReference type="OrthoDB" id="3230244at2759"/>
<accession>A0A8H6LTC3</accession>
<sequence>MPGIIDYGGLHPELGNIRSQDPPTIEDFATALIIEHTATSAIVAAGRQSSATQKQEALKCFKFKQSVVKSLIDDGVGNADVDQRPAWATAMMETMERNSATFEAGIRSVNARIDSVNARIDGVNTRIDSMNTRIDGVSSRLTRLEGTFDSTRTLVIKSLQASAKASNRLVGFGTLENPLQAVVFFDGEDPIDDVHLPPLATSKDILNLNYNDLRSYAQGYALSPLPTPSERRASEMDKERMRQFVTRFIGASYIPPYP</sequence>
<evidence type="ECO:0000313" key="3">
    <source>
        <dbReference type="EMBL" id="KAF6741514.1"/>
    </source>
</evidence>
<name>A0A8H6LTC3_9AGAR</name>
<feature type="domain" description="Mug135-like C-terminal" evidence="2">
    <location>
        <begin position="166"/>
        <end position="246"/>
    </location>
</feature>
<dbReference type="InterPro" id="IPR013902">
    <property type="entry name" value="Mug135-like_C"/>
</dbReference>
<dbReference type="EMBL" id="JACGCI010000238">
    <property type="protein sequence ID" value="KAF6741514.1"/>
    <property type="molecule type" value="Genomic_DNA"/>
</dbReference>
<protein>
    <recommendedName>
        <fullName evidence="2">Mug135-like C-terminal domain-containing protein</fullName>
    </recommendedName>
</protein>
<gene>
    <name evidence="3" type="ORF">DFP72DRAFT_943583</name>
</gene>
<evidence type="ECO:0000256" key="1">
    <source>
        <dbReference type="ARBA" id="ARBA00005788"/>
    </source>
</evidence>
<proteinExistence type="inferred from homology"/>
<evidence type="ECO:0000313" key="4">
    <source>
        <dbReference type="Proteomes" id="UP000521943"/>
    </source>
</evidence>
<reference evidence="3 4" key="1">
    <citation type="submission" date="2020-07" db="EMBL/GenBank/DDBJ databases">
        <title>Comparative genomics of pyrophilous fungi reveals a link between fire events and developmental genes.</title>
        <authorList>
            <consortium name="DOE Joint Genome Institute"/>
            <person name="Steindorff A.S."/>
            <person name="Carver A."/>
            <person name="Calhoun S."/>
            <person name="Stillman K."/>
            <person name="Liu H."/>
            <person name="Lipzen A."/>
            <person name="Pangilinan J."/>
            <person name="Labutti K."/>
            <person name="Bruns T.D."/>
            <person name="Grigoriev I.V."/>
        </authorList>
    </citation>
    <scope>NUCLEOTIDE SEQUENCE [LARGE SCALE GENOMIC DNA]</scope>
    <source>
        <strain evidence="3 4">CBS 144469</strain>
    </source>
</reference>